<keyword evidence="3" id="KW-1185">Reference proteome</keyword>
<dbReference type="PANTHER" id="PTHR47074:SF61">
    <property type="entry name" value="RNASE H TYPE-1 DOMAIN-CONTAINING PROTEIN"/>
    <property type="match status" value="1"/>
</dbReference>
<sequence>MEGKSRHPPEESIVKINFDASFQQITNSTILGIIIQDHEGLIMRACTYPIKNVLDPAMAEASACQQAV</sequence>
<dbReference type="InterPro" id="IPR002156">
    <property type="entry name" value="RNaseH_domain"/>
</dbReference>
<dbReference type="Pfam" id="PF13456">
    <property type="entry name" value="RVT_3"/>
    <property type="match status" value="1"/>
</dbReference>
<feature type="domain" description="RNase H type-1" evidence="1">
    <location>
        <begin position="17"/>
        <end position="67"/>
    </location>
</feature>
<gene>
    <name evidence="2" type="ORF">PVK06_027645</name>
</gene>
<accession>A0ABR0P0U3</accession>
<name>A0ABR0P0U3_GOSAR</name>
<dbReference type="Proteomes" id="UP001358586">
    <property type="component" value="Chromosome 8"/>
</dbReference>
<evidence type="ECO:0000313" key="2">
    <source>
        <dbReference type="EMBL" id="KAK5812224.1"/>
    </source>
</evidence>
<dbReference type="InterPro" id="IPR052929">
    <property type="entry name" value="RNase_H-like_EbsB-rel"/>
</dbReference>
<comment type="caution">
    <text evidence="2">The sequence shown here is derived from an EMBL/GenBank/DDBJ whole genome shotgun (WGS) entry which is preliminary data.</text>
</comment>
<dbReference type="EMBL" id="JARKNE010000008">
    <property type="protein sequence ID" value="KAK5812224.1"/>
    <property type="molecule type" value="Genomic_DNA"/>
</dbReference>
<dbReference type="PANTHER" id="PTHR47074">
    <property type="entry name" value="BNAC02G40300D PROTEIN"/>
    <property type="match status" value="1"/>
</dbReference>
<organism evidence="2 3">
    <name type="scientific">Gossypium arboreum</name>
    <name type="common">Tree cotton</name>
    <name type="synonym">Gossypium nanking</name>
    <dbReference type="NCBI Taxonomy" id="29729"/>
    <lineage>
        <taxon>Eukaryota</taxon>
        <taxon>Viridiplantae</taxon>
        <taxon>Streptophyta</taxon>
        <taxon>Embryophyta</taxon>
        <taxon>Tracheophyta</taxon>
        <taxon>Spermatophyta</taxon>
        <taxon>Magnoliopsida</taxon>
        <taxon>eudicotyledons</taxon>
        <taxon>Gunneridae</taxon>
        <taxon>Pentapetalae</taxon>
        <taxon>rosids</taxon>
        <taxon>malvids</taxon>
        <taxon>Malvales</taxon>
        <taxon>Malvaceae</taxon>
        <taxon>Malvoideae</taxon>
        <taxon>Gossypium</taxon>
    </lineage>
</organism>
<protein>
    <recommendedName>
        <fullName evidence="1">RNase H type-1 domain-containing protein</fullName>
    </recommendedName>
</protein>
<reference evidence="2 3" key="1">
    <citation type="submission" date="2023-03" db="EMBL/GenBank/DDBJ databases">
        <title>WGS of Gossypium arboreum.</title>
        <authorList>
            <person name="Yu D."/>
        </authorList>
    </citation>
    <scope>NUCLEOTIDE SEQUENCE [LARGE SCALE GENOMIC DNA]</scope>
    <source>
        <tissue evidence="2">Leaf</tissue>
    </source>
</reference>
<evidence type="ECO:0000259" key="1">
    <source>
        <dbReference type="Pfam" id="PF13456"/>
    </source>
</evidence>
<proteinExistence type="predicted"/>
<evidence type="ECO:0000313" key="3">
    <source>
        <dbReference type="Proteomes" id="UP001358586"/>
    </source>
</evidence>